<dbReference type="InterPro" id="IPR050135">
    <property type="entry name" value="dGTPase-like"/>
</dbReference>
<feature type="compositionally biased region" description="Polar residues" evidence="1">
    <location>
        <begin position="570"/>
        <end position="579"/>
    </location>
</feature>
<organism evidence="3 4">
    <name type="scientific">Phanerochaete sordida</name>
    <dbReference type="NCBI Taxonomy" id="48140"/>
    <lineage>
        <taxon>Eukaryota</taxon>
        <taxon>Fungi</taxon>
        <taxon>Dikarya</taxon>
        <taxon>Basidiomycota</taxon>
        <taxon>Agaricomycotina</taxon>
        <taxon>Agaricomycetes</taxon>
        <taxon>Polyporales</taxon>
        <taxon>Phanerochaetaceae</taxon>
        <taxon>Phanerochaete</taxon>
    </lineage>
</organism>
<dbReference type="GO" id="GO:0006203">
    <property type="term" value="P:dGTP catabolic process"/>
    <property type="evidence" value="ECO:0007669"/>
    <property type="project" value="TreeGrafter"/>
</dbReference>
<dbReference type="InterPro" id="IPR006674">
    <property type="entry name" value="HD_domain"/>
</dbReference>
<evidence type="ECO:0000313" key="4">
    <source>
        <dbReference type="Proteomes" id="UP000703269"/>
    </source>
</evidence>
<proteinExistence type="predicted"/>
<dbReference type="InterPro" id="IPR045509">
    <property type="entry name" value="HD_assoc_2"/>
</dbReference>
<keyword evidence="4" id="KW-1185">Reference proteome</keyword>
<dbReference type="Pfam" id="PF19276">
    <property type="entry name" value="HD_assoc_2"/>
    <property type="match status" value="1"/>
</dbReference>
<reference evidence="3 4" key="1">
    <citation type="submission" date="2021-08" db="EMBL/GenBank/DDBJ databases">
        <title>Draft Genome Sequence of Phanerochaete sordida strain YK-624.</title>
        <authorList>
            <person name="Mori T."/>
            <person name="Dohra H."/>
            <person name="Suzuki T."/>
            <person name="Kawagishi H."/>
            <person name="Hirai H."/>
        </authorList>
    </citation>
    <scope>NUCLEOTIDE SEQUENCE [LARGE SCALE GENOMIC DNA]</scope>
    <source>
        <strain evidence="3 4">YK-624</strain>
    </source>
</reference>
<evidence type="ECO:0000313" key="3">
    <source>
        <dbReference type="EMBL" id="GJE99437.1"/>
    </source>
</evidence>
<dbReference type="CDD" id="cd00077">
    <property type="entry name" value="HDc"/>
    <property type="match status" value="1"/>
</dbReference>
<feature type="region of interest" description="Disordered" evidence="1">
    <location>
        <begin position="512"/>
        <end position="616"/>
    </location>
</feature>
<dbReference type="PANTHER" id="PTHR11373:SF4">
    <property type="entry name" value="DEOXYNUCLEOSIDE TRIPHOSPHATE TRIPHOSPHOHYDROLASE SAMHD1"/>
    <property type="match status" value="1"/>
</dbReference>
<dbReference type="PROSITE" id="PS51831">
    <property type="entry name" value="HD"/>
    <property type="match status" value="1"/>
</dbReference>
<feature type="region of interest" description="Disordered" evidence="1">
    <location>
        <begin position="1"/>
        <end position="49"/>
    </location>
</feature>
<gene>
    <name evidence="3" type="ORF">PsYK624_157000</name>
</gene>
<evidence type="ECO:0000259" key="2">
    <source>
        <dbReference type="PROSITE" id="PS51831"/>
    </source>
</evidence>
<dbReference type="AlphaFoldDB" id="A0A9P3GPP0"/>
<protein>
    <submittedName>
        <fullName evidence="3">HD-domain/PDEase-like protein</fullName>
    </submittedName>
</protein>
<dbReference type="Gene3D" id="3.30.70.2760">
    <property type="match status" value="1"/>
</dbReference>
<feature type="domain" description="HD" evidence="2">
    <location>
        <begin position="98"/>
        <end position="229"/>
    </location>
</feature>
<comment type="caution">
    <text evidence="3">The sequence shown here is derived from an EMBL/GenBank/DDBJ whole genome shotgun (WGS) entry which is preliminary data.</text>
</comment>
<feature type="compositionally biased region" description="Acidic residues" evidence="1">
    <location>
        <begin position="32"/>
        <end position="43"/>
    </location>
</feature>
<dbReference type="SUPFAM" id="SSF109604">
    <property type="entry name" value="HD-domain/PDEase-like"/>
    <property type="match status" value="1"/>
</dbReference>
<dbReference type="PANTHER" id="PTHR11373">
    <property type="entry name" value="DEOXYNUCLEOSIDE TRIPHOSPHATE TRIPHOSPHOHYDROLASE"/>
    <property type="match status" value="1"/>
</dbReference>
<evidence type="ECO:0000256" key="1">
    <source>
        <dbReference type="SAM" id="MobiDB-lite"/>
    </source>
</evidence>
<dbReference type="Pfam" id="PF01966">
    <property type="entry name" value="HD"/>
    <property type="match status" value="1"/>
</dbReference>
<dbReference type="OrthoDB" id="9991235at2759"/>
<dbReference type="EMBL" id="BPQB01000109">
    <property type="protein sequence ID" value="GJE99437.1"/>
    <property type="molecule type" value="Genomic_DNA"/>
</dbReference>
<dbReference type="GO" id="GO:0008832">
    <property type="term" value="F:dGTPase activity"/>
    <property type="evidence" value="ECO:0007669"/>
    <property type="project" value="TreeGrafter"/>
</dbReference>
<name>A0A9P3GPP0_9APHY</name>
<dbReference type="Gene3D" id="1.10.3210.10">
    <property type="entry name" value="Hypothetical protein af1432"/>
    <property type="match status" value="1"/>
</dbReference>
<accession>A0A9P3GPP0</accession>
<sequence length="616" mass="69500">MASSTRLAGDPSVPPSPSNLKAIFSPHPSNESDSEMDSGDEETPLNARERTFKDTVHDWITLNDKVCRVIDTPQFQRLRHVKQLGTSYYVWPAASHNRFEHCLGVAHLACTQITRLQQRQPKLGITQQDIDCVTIAGLCHDLGHGPWSHVWDSLFIPKAMPHKKWRHEDASEKMFDALCVDLNAKLDREVEKAKKPEEKESIEKEKITPEEAHIIKALIAGDATRCPELAKKKAFLFEIVANKRNGLDVDKFDYIARDSHAIGQGEMVALTKLIHSARVIDGQICYDIKDANSVYELCWTRFSLHKRIYNHKTAKAIEHMIVDALLAAEPHMKIADQIEDPKRYVYLTDDIKLRIQDTTDPNLEEARQIFGRIDRRELYKCVEYKVYPWNVRDFCHKITPQRIVDAAKRIVKPTDKEHEHACELAVKHVIVDHAEMHYGMKEHNPLKFVKFYSKRKPNSAKYAESGDISNIMPEAFAEILVRIYTRDSRLDVVIQRGFRQVLHDIADDAKEDALSLSDDEDAAETSGEGTPRAHAADAGPSTSRAGSAPKRTLSRVSSLRLAPDGDGDASVTTPWNPNQFMDVAPGEGSAQGGSRKRTTGERSPSPANKRGRFAKE</sequence>
<dbReference type="InterPro" id="IPR003607">
    <property type="entry name" value="HD/PDEase_dom"/>
</dbReference>
<dbReference type="GO" id="GO:0005634">
    <property type="term" value="C:nucleus"/>
    <property type="evidence" value="ECO:0007669"/>
    <property type="project" value="TreeGrafter"/>
</dbReference>
<dbReference type="Proteomes" id="UP000703269">
    <property type="component" value="Unassembled WGS sequence"/>
</dbReference>
<dbReference type="SMART" id="SM00471">
    <property type="entry name" value="HDc"/>
    <property type="match status" value="1"/>
</dbReference>